<comment type="caution">
    <text evidence="2">The sequence shown here is derived from an EMBL/GenBank/DDBJ whole genome shotgun (WGS) entry which is preliminary data.</text>
</comment>
<dbReference type="OrthoDB" id="4187557at2759"/>
<protein>
    <recommendedName>
        <fullName evidence="4">F-box domain-containing protein</fullName>
    </recommendedName>
</protein>
<gene>
    <name evidence="2" type="ORF">GX51_08151</name>
</gene>
<evidence type="ECO:0008006" key="4">
    <source>
        <dbReference type="Google" id="ProtNLM"/>
    </source>
</evidence>
<reference evidence="2 3" key="1">
    <citation type="submission" date="2017-10" db="EMBL/GenBank/DDBJ databases">
        <title>Comparative genomics in systemic dimorphic fungi from Ajellomycetaceae.</title>
        <authorList>
            <person name="Munoz J.F."/>
            <person name="Mcewen J.G."/>
            <person name="Clay O.K."/>
            <person name="Cuomo C.A."/>
        </authorList>
    </citation>
    <scope>NUCLEOTIDE SEQUENCE [LARGE SCALE GENOMIC DNA]</scope>
    <source>
        <strain evidence="2 3">UAMH130</strain>
    </source>
</reference>
<sequence>MTTTTLTSLPPEIACLILASLPDFTSLFAAIQSSRFCHATFTTGTNGLAILRAIIQRKCAALETRKYGSVLRDLFDIVRYAVVPRAWARGVLGACWGWFMGRGVEEMLMPVGMALAWSICTASTSTTSTAAAAAVATDTVQVPGEEGLQQEPAKSNNLDEAIALLEDIWKGSAPFGWTNLSVSLGEFPLRDEEVTVPAWPLMYPLAASLVRLYAMLPDARSGDSDNDHKRDKVHVDNCDDSSNDNDDDNDNDSIRVLVREDILKTLRPHYDNLDVAVVAGIDIYIDTRTYQDGYEDLARNGVQFMNGPRQLWQQGASGGAGRFGYCVRPVGNLFMFWMRVGSRPRFLLPRDRLPVR</sequence>
<evidence type="ECO:0000313" key="3">
    <source>
        <dbReference type="Proteomes" id="UP000224080"/>
    </source>
</evidence>
<dbReference type="EMBL" id="PDNC01000211">
    <property type="protein sequence ID" value="PGG95710.1"/>
    <property type="molecule type" value="Genomic_DNA"/>
</dbReference>
<accession>A0A2B7WGW2</accession>
<keyword evidence="3" id="KW-1185">Reference proteome</keyword>
<organism evidence="2 3">
    <name type="scientific">Blastomyces parvus</name>
    <dbReference type="NCBI Taxonomy" id="2060905"/>
    <lineage>
        <taxon>Eukaryota</taxon>
        <taxon>Fungi</taxon>
        <taxon>Dikarya</taxon>
        <taxon>Ascomycota</taxon>
        <taxon>Pezizomycotina</taxon>
        <taxon>Eurotiomycetes</taxon>
        <taxon>Eurotiomycetidae</taxon>
        <taxon>Onygenales</taxon>
        <taxon>Ajellomycetaceae</taxon>
        <taxon>Blastomyces</taxon>
    </lineage>
</organism>
<evidence type="ECO:0000256" key="1">
    <source>
        <dbReference type="SAM" id="MobiDB-lite"/>
    </source>
</evidence>
<proteinExistence type="predicted"/>
<dbReference type="AlphaFoldDB" id="A0A2B7WGW2"/>
<feature type="compositionally biased region" description="Acidic residues" evidence="1">
    <location>
        <begin position="238"/>
        <end position="251"/>
    </location>
</feature>
<feature type="region of interest" description="Disordered" evidence="1">
    <location>
        <begin position="220"/>
        <end position="251"/>
    </location>
</feature>
<name>A0A2B7WGW2_9EURO</name>
<feature type="compositionally biased region" description="Basic and acidic residues" evidence="1">
    <location>
        <begin position="220"/>
        <end position="237"/>
    </location>
</feature>
<evidence type="ECO:0000313" key="2">
    <source>
        <dbReference type="EMBL" id="PGG95710.1"/>
    </source>
</evidence>
<dbReference type="Proteomes" id="UP000224080">
    <property type="component" value="Unassembled WGS sequence"/>
</dbReference>
<dbReference type="STRING" id="2060905.A0A2B7WGW2"/>